<accession>A0A8J5YH03</accession>
<name>A0A8J5YH03_9ROSI</name>
<comment type="caution">
    <text evidence="1">The sequence shown here is derived from an EMBL/GenBank/DDBJ whole genome shotgun (WGS) entry which is preliminary data.</text>
</comment>
<reference evidence="1 2" key="1">
    <citation type="journal article" date="2021" name="bioRxiv">
        <title>The Gossypium anomalum genome as a resource for cotton improvement and evolutionary analysis of hybrid incompatibility.</title>
        <authorList>
            <person name="Grover C.E."/>
            <person name="Yuan D."/>
            <person name="Arick M.A."/>
            <person name="Miller E.R."/>
            <person name="Hu G."/>
            <person name="Peterson D.G."/>
            <person name="Wendel J.F."/>
            <person name="Udall J.A."/>
        </authorList>
    </citation>
    <scope>NUCLEOTIDE SEQUENCE [LARGE SCALE GENOMIC DNA]</scope>
    <source>
        <strain evidence="1">JFW-Udall</strain>
        <tissue evidence="1">Leaf</tissue>
    </source>
</reference>
<keyword evidence="2" id="KW-1185">Reference proteome</keyword>
<protein>
    <submittedName>
        <fullName evidence="1">Uncharacterized protein</fullName>
    </submittedName>
</protein>
<dbReference type="OrthoDB" id="996898at2759"/>
<sequence length="74" mass="8464">MIVADDTGVIQKTRDEESVELLKKIADVEIEDFPSEIIEEIKNTWETWNSPILSPDSLHLDEIEVINLDNIQEG</sequence>
<dbReference type="EMBL" id="JAHUZN010000011">
    <property type="protein sequence ID" value="KAG8477445.1"/>
    <property type="molecule type" value="Genomic_DNA"/>
</dbReference>
<organism evidence="1 2">
    <name type="scientific">Gossypium anomalum</name>
    <dbReference type="NCBI Taxonomy" id="47600"/>
    <lineage>
        <taxon>Eukaryota</taxon>
        <taxon>Viridiplantae</taxon>
        <taxon>Streptophyta</taxon>
        <taxon>Embryophyta</taxon>
        <taxon>Tracheophyta</taxon>
        <taxon>Spermatophyta</taxon>
        <taxon>Magnoliopsida</taxon>
        <taxon>eudicotyledons</taxon>
        <taxon>Gunneridae</taxon>
        <taxon>Pentapetalae</taxon>
        <taxon>rosids</taxon>
        <taxon>malvids</taxon>
        <taxon>Malvales</taxon>
        <taxon>Malvaceae</taxon>
        <taxon>Malvoideae</taxon>
        <taxon>Gossypium</taxon>
    </lineage>
</organism>
<proteinExistence type="predicted"/>
<dbReference type="Proteomes" id="UP000701853">
    <property type="component" value="Chromosome 11"/>
</dbReference>
<evidence type="ECO:0000313" key="1">
    <source>
        <dbReference type="EMBL" id="KAG8477445.1"/>
    </source>
</evidence>
<gene>
    <name evidence="1" type="ORF">CXB51_030489</name>
</gene>
<evidence type="ECO:0000313" key="2">
    <source>
        <dbReference type="Proteomes" id="UP000701853"/>
    </source>
</evidence>
<dbReference type="AlphaFoldDB" id="A0A8J5YH03"/>